<dbReference type="EMBL" id="RDQH01000333">
    <property type="protein sequence ID" value="RXH93316.1"/>
    <property type="molecule type" value="Genomic_DNA"/>
</dbReference>
<keyword evidence="3" id="KW-1185">Reference proteome</keyword>
<dbReference type="STRING" id="3750.A0A498JDU8"/>
<dbReference type="Proteomes" id="UP000290289">
    <property type="component" value="Chromosome 7"/>
</dbReference>
<dbReference type="PROSITE" id="PS51072">
    <property type="entry name" value="MHD"/>
    <property type="match status" value="1"/>
</dbReference>
<reference evidence="2 3" key="1">
    <citation type="submission" date="2018-10" db="EMBL/GenBank/DDBJ databases">
        <title>A high-quality apple genome assembly.</title>
        <authorList>
            <person name="Hu J."/>
        </authorList>
    </citation>
    <scope>NUCLEOTIDE SEQUENCE [LARGE SCALE GENOMIC DNA]</scope>
    <source>
        <strain evidence="3">cv. HFTH1</strain>
        <tissue evidence="2">Young leaf</tissue>
    </source>
</reference>
<accession>A0A498JDU8</accession>
<dbReference type="AlphaFoldDB" id="A0A498JDU8"/>
<evidence type="ECO:0000313" key="3">
    <source>
        <dbReference type="Proteomes" id="UP000290289"/>
    </source>
</evidence>
<evidence type="ECO:0000313" key="2">
    <source>
        <dbReference type="EMBL" id="RXH93316.1"/>
    </source>
</evidence>
<feature type="domain" description="MHD" evidence="1">
    <location>
        <begin position="49"/>
        <end position="326"/>
    </location>
</feature>
<dbReference type="InterPro" id="IPR036168">
    <property type="entry name" value="AP2_Mu_C_sf"/>
</dbReference>
<gene>
    <name evidence="2" type="ORF">DVH24_013892</name>
</gene>
<proteinExistence type="predicted"/>
<dbReference type="InterPro" id="IPR028565">
    <property type="entry name" value="MHD"/>
</dbReference>
<comment type="caution">
    <text evidence="2">The sequence shown here is derived from an EMBL/GenBank/DDBJ whole genome shotgun (WGS) entry which is preliminary data.</text>
</comment>
<dbReference type="PANTHER" id="PTHR10529">
    <property type="entry name" value="AP COMPLEX SUBUNIT MU"/>
    <property type="match status" value="1"/>
</dbReference>
<sequence length="348" mass="39188">MRLAERREGGREEKTKSNCSKFMDRVTAMKTPRQQIQVNLGKFTSLYGVPLEFMFIVESTEDPAYRAVSMLLSELKIGDEEDESRLFPTWAEKNGSLARLWVKLSGKSIKLDDVTFHQCVNLTRFNSEKTVSFVPPDGEFELMKSAHFMMISGSQQHGASGSAKFVIKVKTNCLVWPLYHCFLACIQANLLTRDNGEQATGGGGFNLGFLLTRQMKWTVLWPEQIFCLRWDPNTTYIQSNPFSGGYLFGLPVGFVADSIGATLGAGAAFLLGRTVSNDHIQVIDMIKLFGNKVFKHFSNGGGGGGGDGDVERWWEMDGVEDEFKKEGRWREWKVNLKEIEGVEDKFER</sequence>
<dbReference type="Pfam" id="PF00928">
    <property type="entry name" value="Adap_comp_sub"/>
    <property type="match status" value="1"/>
</dbReference>
<name>A0A498JDU8_MALDO</name>
<evidence type="ECO:0000259" key="1">
    <source>
        <dbReference type="PROSITE" id="PS51072"/>
    </source>
</evidence>
<dbReference type="InterPro" id="IPR050431">
    <property type="entry name" value="Adaptor_comp_med_subunit"/>
</dbReference>
<dbReference type="SUPFAM" id="SSF49447">
    <property type="entry name" value="Second domain of Mu2 adaptin subunit (ap50) of ap2 adaptor"/>
    <property type="match status" value="1"/>
</dbReference>
<dbReference type="Gene3D" id="2.60.40.1170">
    <property type="entry name" value="Mu homology domain, subdomain B"/>
    <property type="match status" value="1"/>
</dbReference>
<organism evidence="2 3">
    <name type="scientific">Malus domestica</name>
    <name type="common">Apple</name>
    <name type="synonym">Pyrus malus</name>
    <dbReference type="NCBI Taxonomy" id="3750"/>
    <lineage>
        <taxon>Eukaryota</taxon>
        <taxon>Viridiplantae</taxon>
        <taxon>Streptophyta</taxon>
        <taxon>Embryophyta</taxon>
        <taxon>Tracheophyta</taxon>
        <taxon>Spermatophyta</taxon>
        <taxon>Magnoliopsida</taxon>
        <taxon>eudicotyledons</taxon>
        <taxon>Gunneridae</taxon>
        <taxon>Pentapetalae</taxon>
        <taxon>rosids</taxon>
        <taxon>fabids</taxon>
        <taxon>Rosales</taxon>
        <taxon>Rosaceae</taxon>
        <taxon>Amygdaloideae</taxon>
        <taxon>Maleae</taxon>
        <taxon>Malus</taxon>
    </lineage>
</organism>
<protein>
    <recommendedName>
        <fullName evidence="1">MHD domain-containing protein</fullName>
    </recommendedName>
</protein>